<dbReference type="OrthoDB" id="4103069at2"/>
<dbReference type="STRING" id="45070.Lnau_0311"/>
<dbReference type="AlphaFoldDB" id="A0A0W0X3N8"/>
<evidence type="ECO:0000313" key="4">
    <source>
        <dbReference type="Proteomes" id="UP000054725"/>
    </source>
</evidence>
<keyword evidence="3" id="KW-0808">Transferase</keyword>
<evidence type="ECO:0000259" key="2">
    <source>
        <dbReference type="PROSITE" id="PS50011"/>
    </source>
</evidence>
<organism evidence="3 4">
    <name type="scientific">Legionella nautarum</name>
    <dbReference type="NCBI Taxonomy" id="45070"/>
    <lineage>
        <taxon>Bacteria</taxon>
        <taxon>Pseudomonadati</taxon>
        <taxon>Pseudomonadota</taxon>
        <taxon>Gammaproteobacteria</taxon>
        <taxon>Legionellales</taxon>
        <taxon>Legionellaceae</taxon>
        <taxon>Legionella</taxon>
    </lineage>
</organism>
<name>A0A0W0X3N8_9GAMM</name>
<dbReference type="EMBL" id="LNYO01000003">
    <property type="protein sequence ID" value="KTD39112.1"/>
    <property type="molecule type" value="Genomic_DNA"/>
</dbReference>
<accession>A0A0W0X3N8</accession>
<feature type="domain" description="Protein kinase" evidence="2">
    <location>
        <begin position="65"/>
        <end position="423"/>
    </location>
</feature>
<dbReference type="InterPro" id="IPR011009">
    <property type="entry name" value="Kinase-like_dom_sf"/>
</dbReference>
<feature type="transmembrane region" description="Helical" evidence="1">
    <location>
        <begin position="438"/>
        <end position="463"/>
    </location>
</feature>
<sequence>MTIVINSANIAQNPWMWEYLESQRQKNNDILYVGKKFTYNNQEYQLGETIFARERNKGRGYAYEMVSAIRLGSGAYGYVMKIACTISQGKDNSGFQALDKDRVVKFEETRDAEREYSVGQYAKHMHMKKPVRGRLVMRNLGDQTFYKFICKHFPNNRQKILASTKELLAAYKEQLIEQKLVHNDLHSENILVKFNPRGTHKRFQMNIVDFGLAEYKPLGRGGTFFIDFNDTITSILRQLWSIPDAPRSVTRFLANSHRFDEYVEFFEKLLLAPCAHTQRSLDDLLYFLERLAKTQPILSAELKKQVLEALKKSTAKDMQALRDVVLECRGHLKEQKIEKPSFPVVIFDENEKRQRLYYQIEQYYCELEKKGVSLSNTSQQKEGQELCDVVNQLRTKTLDAIYDSNPQKQDQLLECRDFCKELLAQNKELLDIHRDNNYIWAEVAVVLSSLIVLYPAVLGINYLCTGKIGFFSETKSAMGAKQLDKDFEALKTTFVN</sequence>
<gene>
    <name evidence="3" type="ORF">Lnau_0311</name>
</gene>
<evidence type="ECO:0000313" key="3">
    <source>
        <dbReference type="EMBL" id="KTD39112.1"/>
    </source>
</evidence>
<dbReference type="Proteomes" id="UP000054725">
    <property type="component" value="Unassembled WGS sequence"/>
</dbReference>
<proteinExistence type="predicted"/>
<dbReference type="PROSITE" id="PS50011">
    <property type="entry name" value="PROTEIN_KINASE_DOM"/>
    <property type="match status" value="1"/>
</dbReference>
<dbReference type="SUPFAM" id="SSF56112">
    <property type="entry name" value="Protein kinase-like (PK-like)"/>
    <property type="match status" value="1"/>
</dbReference>
<dbReference type="GO" id="GO:0005524">
    <property type="term" value="F:ATP binding"/>
    <property type="evidence" value="ECO:0007669"/>
    <property type="project" value="InterPro"/>
</dbReference>
<protein>
    <submittedName>
        <fullName evidence="3">Serine/threonine-protein kinase</fullName>
        <ecNumber evidence="3">2.7.12.2</ecNumber>
    </submittedName>
</protein>
<dbReference type="RefSeq" id="WP_058503398.1">
    <property type="nucleotide sequence ID" value="NZ_CAAAIF010000019.1"/>
</dbReference>
<keyword evidence="1" id="KW-1133">Transmembrane helix</keyword>
<keyword evidence="1" id="KW-0812">Transmembrane</keyword>
<reference evidence="3 4" key="1">
    <citation type="submission" date="2015-11" db="EMBL/GenBank/DDBJ databases">
        <title>Genomic analysis of 38 Legionella species identifies large and diverse effector repertoires.</title>
        <authorList>
            <person name="Burstein D."/>
            <person name="Amaro F."/>
            <person name="Zusman T."/>
            <person name="Lifshitz Z."/>
            <person name="Cohen O."/>
            <person name="Gilbert J.A."/>
            <person name="Pupko T."/>
            <person name="Shuman H.A."/>
            <person name="Segal G."/>
        </authorList>
    </citation>
    <scope>NUCLEOTIDE SEQUENCE [LARGE SCALE GENOMIC DNA]</scope>
    <source>
        <strain evidence="3 4">ATCC 49506</strain>
    </source>
</reference>
<keyword evidence="4" id="KW-1185">Reference proteome</keyword>
<dbReference type="Gene3D" id="1.10.510.10">
    <property type="entry name" value="Transferase(Phosphotransferase) domain 1"/>
    <property type="match status" value="1"/>
</dbReference>
<dbReference type="InterPro" id="IPR000719">
    <property type="entry name" value="Prot_kinase_dom"/>
</dbReference>
<dbReference type="GO" id="GO:0004672">
    <property type="term" value="F:protein kinase activity"/>
    <property type="evidence" value="ECO:0007669"/>
    <property type="project" value="InterPro"/>
</dbReference>
<comment type="caution">
    <text evidence="3">The sequence shown here is derived from an EMBL/GenBank/DDBJ whole genome shotgun (WGS) entry which is preliminary data.</text>
</comment>
<dbReference type="PATRIC" id="fig|45070.6.peg.325"/>
<evidence type="ECO:0000256" key="1">
    <source>
        <dbReference type="SAM" id="Phobius"/>
    </source>
</evidence>
<keyword evidence="1" id="KW-0472">Membrane</keyword>
<dbReference type="EC" id="2.7.12.2" evidence="3"/>
<keyword evidence="3" id="KW-0418">Kinase</keyword>